<comment type="subcellular location">
    <subcellularLocation>
        <location evidence="1">Nucleus</location>
    </subcellularLocation>
</comment>
<proteinExistence type="predicted"/>
<evidence type="ECO:0000256" key="4">
    <source>
        <dbReference type="ARBA" id="ARBA00023242"/>
    </source>
</evidence>
<evidence type="ECO:0000313" key="7">
    <source>
        <dbReference type="Proteomes" id="UP001163823"/>
    </source>
</evidence>
<feature type="region of interest" description="Disordered" evidence="5">
    <location>
        <begin position="107"/>
        <end position="183"/>
    </location>
</feature>
<dbReference type="GO" id="GO:0016592">
    <property type="term" value="C:mediator complex"/>
    <property type="evidence" value="ECO:0007669"/>
    <property type="project" value="InterPro"/>
</dbReference>
<protein>
    <submittedName>
        <fullName evidence="6">Mediator of RNA polymerase II transcription subunit 19a like</fullName>
    </submittedName>
</protein>
<evidence type="ECO:0000256" key="1">
    <source>
        <dbReference type="ARBA" id="ARBA00004123"/>
    </source>
</evidence>
<evidence type="ECO:0000256" key="3">
    <source>
        <dbReference type="ARBA" id="ARBA00023163"/>
    </source>
</evidence>
<dbReference type="KEGG" id="qsa:O6P43_013056"/>
<gene>
    <name evidence="6" type="ORF">O6P43_013056</name>
</gene>
<dbReference type="InterPro" id="IPR019403">
    <property type="entry name" value="Mediator_Med19_met"/>
</dbReference>
<dbReference type="GO" id="GO:0003712">
    <property type="term" value="F:transcription coregulator activity"/>
    <property type="evidence" value="ECO:0007669"/>
    <property type="project" value="InterPro"/>
</dbReference>
<dbReference type="AlphaFoldDB" id="A0AAD7PUU2"/>
<keyword evidence="3" id="KW-0804">Transcription</keyword>
<name>A0AAD7PUU2_QUISA</name>
<comment type="caution">
    <text evidence="6">The sequence shown here is derived from an EMBL/GenBank/DDBJ whole genome shotgun (WGS) entry which is preliminary data.</text>
</comment>
<evidence type="ECO:0000313" key="6">
    <source>
        <dbReference type="EMBL" id="KAJ7969041.1"/>
    </source>
</evidence>
<keyword evidence="4" id="KW-0539">Nucleus</keyword>
<feature type="compositionally biased region" description="Basic residues" evidence="5">
    <location>
        <begin position="118"/>
        <end position="136"/>
    </location>
</feature>
<dbReference type="PANTHER" id="PTHR22536:SF3">
    <property type="entry name" value="MEDIATOR OF RNA POLYMERASE II TRANSCRIPTION SUBUNIT 19B"/>
    <property type="match status" value="1"/>
</dbReference>
<evidence type="ECO:0000256" key="2">
    <source>
        <dbReference type="ARBA" id="ARBA00023015"/>
    </source>
</evidence>
<accession>A0AAD7PUU2</accession>
<evidence type="ECO:0000256" key="5">
    <source>
        <dbReference type="SAM" id="MobiDB-lite"/>
    </source>
</evidence>
<dbReference type="Proteomes" id="UP001163823">
    <property type="component" value="Chromosome 5"/>
</dbReference>
<sequence length="183" mass="21184">MDPEGKRFGWGHRELGGAVDLINRYRLWPHHDFFCKKSLPLSISETRYLSNLVGDTEIRKGEGMELDQLCRGTSSMREKISYLHPFDLDILGKAFYMRETKAVKLPSAEKGTPTAVAKPKHQSHDKGRKLKKNKNKDKKDEDNKRPTLQGENNSIDIDKKRNRNCDSGPWQLKNQQDKKRRHG</sequence>
<keyword evidence="7" id="KW-1185">Reference proteome</keyword>
<dbReference type="EMBL" id="JARAOO010000005">
    <property type="protein sequence ID" value="KAJ7969041.1"/>
    <property type="molecule type" value="Genomic_DNA"/>
</dbReference>
<reference evidence="6" key="1">
    <citation type="journal article" date="2023" name="Science">
        <title>Elucidation of the pathway for biosynthesis of saponin adjuvants from the soapbark tree.</title>
        <authorList>
            <person name="Reed J."/>
            <person name="Orme A."/>
            <person name="El-Demerdash A."/>
            <person name="Owen C."/>
            <person name="Martin L.B.B."/>
            <person name="Misra R.C."/>
            <person name="Kikuchi S."/>
            <person name="Rejzek M."/>
            <person name="Martin A.C."/>
            <person name="Harkess A."/>
            <person name="Leebens-Mack J."/>
            <person name="Louveau T."/>
            <person name="Stephenson M.J."/>
            <person name="Osbourn A."/>
        </authorList>
    </citation>
    <scope>NUCLEOTIDE SEQUENCE</scope>
    <source>
        <strain evidence="6">S10</strain>
    </source>
</reference>
<organism evidence="6 7">
    <name type="scientific">Quillaja saponaria</name>
    <name type="common">Soap bark tree</name>
    <dbReference type="NCBI Taxonomy" id="32244"/>
    <lineage>
        <taxon>Eukaryota</taxon>
        <taxon>Viridiplantae</taxon>
        <taxon>Streptophyta</taxon>
        <taxon>Embryophyta</taxon>
        <taxon>Tracheophyta</taxon>
        <taxon>Spermatophyta</taxon>
        <taxon>Magnoliopsida</taxon>
        <taxon>eudicotyledons</taxon>
        <taxon>Gunneridae</taxon>
        <taxon>Pentapetalae</taxon>
        <taxon>rosids</taxon>
        <taxon>fabids</taxon>
        <taxon>Fabales</taxon>
        <taxon>Quillajaceae</taxon>
        <taxon>Quillaja</taxon>
    </lineage>
</organism>
<dbReference type="PANTHER" id="PTHR22536">
    <property type="entry name" value="LUNG CANCER METASTASIS-RELATED LCMR1 PROTEIN"/>
    <property type="match status" value="1"/>
</dbReference>
<keyword evidence="2" id="KW-0805">Transcription regulation</keyword>
<dbReference type="GO" id="GO:0045944">
    <property type="term" value="P:positive regulation of transcription by RNA polymerase II"/>
    <property type="evidence" value="ECO:0007669"/>
    <property type="project" value="TreeGrafter"/>
</dbReference>